<evidence type="ECO:0000313" key="3">
    <source>
        <dbReference type="Proteomes" id="UP000619457"/>
    </source>
</evidence>
<dbReference type="Proteomes" id="UP000619457">
    <property type="component" value="Unassembled WGS sequence"/>
</dbReference>
<keyword evidence="2" id="KW-0378">Hydrolase</keyword>
<dbReference type="GO" id="GO:0004519">
    <property type="term" value="F:endonuclease activity"/>
    <property type="evidence" value="ECO:0007669"/>
    <property type="project" value="UniProtKB-KW"/>
</dbReference>
<evidence type="ECO:0000259" key="1">
    <source>
        <dbReference type="Pfam" id="PF13588"/>
    </source>
</evidence>
<feature type="domain" description="Type I restriction enzyme R protein N-terminal" evidence="1">
    <location>
        <begin position="44"/>
        <end position="153"/>
    </location>
</feature>
<keyword evidence="3" id="KW-1185">Reference proteome</keyword>
<protein>
    <submittedName>
        <fullName evidence="2">Restriction endonuclease subunit R</fullName>
    </submittedName>
</protein>
<proteinExistence type="predicted"/>
<dbReference type="RefSeq" id="WP_018473694.1">
    <property type="nucleotide sequence ID" value="NZ_BMWX01000010.1"/>
</dbReference>
<dbReference type="AlphaFoldDB" id="A0A918QEN7"/>
<dbReference type="InterPro" id="IPR029464">
    <property type="entry name" value="HSDR_N"/>
</dbReference>
<keyword evidence="2" id="KW-0255">Endonuclease</keyword>
<dbReference type="EMBL" id="BMWX01000010">
    <property type="protein sequence ID" value="GGZ40853.1"/>
    <property type="molecule type" value="Genomic_DNA"/>
</dbReference>
<organism evidence="2 3">
    <name type="scientific">Echinicola pacifica</name>
    <dbReference type="NCBI Taxonomy" id="346377"/>
    <lineage>
        <taxon>Bacteria</taxon>
        <taxon>Pseudomonadati</taxon>
        <taxon>Bacteroidota</taxon>
        <taxon>Cytophagia</taxon>
        <taxon>Cytophagales</taxon>
        <taxon>Cyclobacteriaceae</taxon>
        <taxon>Echinicola</taxon>
    </lineage>
</organism>
<evidence type="ECO:0000313" key="2">
    <source>
        <dbReference type="EMBL" id="GGZ40853.1"/>
    </source>
</evidence>
<dbReference type="Pfam" id="PF13588">
    <property type="entry name" value="HSDR_N_2"/>
    <property type="match status" value="1"/>
</dbReference>
<sequence length="155" mass="18384">MKKADYPFLDIKLNLPQGEFKLTEDEGKLWVFDALRKKQLVLTPEEWVRQHLIYYLIEFKKYPKSLFSLERGLKYNKLSKRFDILILDRNGKPFILIECKAPEVRLSQTTVEQVAVYNKTIGARFMAISNGLQHICLEYDLDSLSYKQVREFPEF</sequence>
<comment type="caution">
    <text evidence="2">The sequence shown here is derived from an EMBL/GenBank/DDBJ whole genome shotgun (WGS) entry which is preliminary data.</text>
</comment>
<reference evidence="2" key="2">
    <citation type="submission" date="2020-09" db="EMBL/GenBank/DDBJ databases">
        <authorList>
            <person name="Sun Q."/>
            <person name="Kim S."/>
        </authorList>
    </citation>
    <scope>NUCLEOTIDE SEQUENCE</scope>
    <source>
        <strain evidence="2">KCTC 12368</strain>
    </source>
</reference>
<dbReference type="Gene3D" id="3.90.1570.30">
    <property type="match status" value="1"/>
</dbReference>
<name>A0A918QEN7_9BACT</name>
<gene>
    <name evidence="2" type="ORF">GCM10007049_37720</name>
</gene>
<reference evidence="2" key="1">
    <citation type="journal article" date="2014" name="Int. J. Syst. Evol. Microbiol.">
        <title>Complete genome sequence of Corynebacterium casei LMG S-19264T (=DSM 44701T), isolated from a smear-ripened cheese.</title>
        <authorList>
            <consortium name="US DOE Joint Genome Institute (JGI-PGF)"/>
            <person name="Walter F."/>
            <person name="Albersmeier A."/>
            <person name="Kalinowski J."/>
            <person name="Ruckert C."/>
        </authorList>
    </citation>
    <scope>NUCLEOTIDE SEQUENCE</scope>
    <source>
        <strain evidence="2">KCTC 12368</strain>
    </source>
</reference>
<keyword evidence="2" id="KW-0540">Nuclease</keyword>
<accession>A0A918QEN7</accession>